<reference evidence="1" key="1">
    <citation type="journal article" date="2020" name="Nature">
        <title>Giant virus diversity and host interactions through global metagenomics.</title>
        <authorList>
            <person name="Schulz F."/>
            <person name="Roux S."/>
            <person name="Paez-Espino D."/>
            <person name="Jungbluth S."/>
            <person name="Walsh D.A."/>
            <person name="Denef V.J."/>
            <person name="McMahon K.D."/>
            <person name="Konstantinidis K.T."/>
            <person name="Eloe-Fadrosh E.A."/>
            <person name="Kyrpides N.C."/>
            <person name="Woyke T."/>
        </authorList>
    </citation>
    <scope>NUCLEOTIDE SEQUENCE</scope>
    <source>
        <strain evidence="1">GVMAG-M-3300018428-35</strain>
    </source>
</reference>
<name>A0A6C0BVB3_9ZZZZ</name>
<organism evidence="1">
    <name type="scientific">viral metagenome</name>
    <dbReference type="NCBI Taxonomy" id="1070528"/>
    <lineage>
        <taxon>unclassified sequences</taxon>
        <taxon>metagenomes</taxon>
        <taxon>organismal metagenomes</taxon>
    </lineage>
</organism>
<evidence type="ECO:0000313" key="1">
    <source>
        <dbReference type="EMBL" id="QHS95193.1"/>
    </source>
</evidence>
<dbReference type="EMBL" id="MN739245">
    <property type="protein sequence ID" value="QHS95193.1"/>
    <property type="molecule type" value="Genomic_DNA"/>
</dbReference>
<sequence length="171" mass="20702">MDKIKNLIEKKGSINMSDYQMILFELEMNKKIEYKGKNITFTPLTGNSEEEYKNQQERIIQGDLHMWNDTKENNSKEGDFFAYIVNPKKDDKYGYIYIYKILKILEPKYALSHWNCRDRNILILNSECLYQGYVRPMFDILKYKENYRIQKTMKVSESNYDLLQKYFESIF</sequence>
<accession>A0A6C0BVB3</accession>
<proteinExistence type="predicted"/>
<protein>
    <submittedName>
        <fullName evidence="1">Uncharacterized protein</fullName>
    </submittedName>
</protein>
<dbReference type="AlphaFoldDB" id="A0A6C0BVB3"/>